<dbReference type="Proteomes" id="UP001651158">
    <property type="component" value="Unassembled WGS sequence"/>
</dbReference>
<gene>
    <name evidence="1" type="ORF">TcWFU_007698</name>
</gene>
<proteinExistence type="predicted"/>
<reference evidence="1 2" key="1">
    <citation type="journal article" date="2022" name="Front. Cell. Infect. Microbiol.">
        <title>The Genomes of Two Strains of Taenia crassiceps the Animal Model for the Study of Human Cysticercosis.</title>
        <authorList>
            <person name="Bobes R.J."/>
            <person name="Estrada K."/>
            <person name="Rios-Valencia D.G."/>
            <person name="Calderon-Gallegos A."/>
            <person name="de la Torre P."/>
            <person name="Carrero J.C."/>
            <person name="Sanchez-Flores A."/>
            <person name="Laclette J.P."/>
        </authorList>
    </citation>
    <scope>NUCLEOTIDE SEQUENCE [LARGE SCALE GENOMIC DNA]</scope>
    <source>
        <strain evidence="1">WFUcys</strain>
    </source>
</reference>
<evidence type="ECO:0000313" key="1">
    <source>
        <dbReference type="EMBL" id="KAL5109242.1"/>
    </source>
</evidence>
<accession>A0ABR4QI46</accession>
<protein>
    <submittedName>
        <fullName evidence="1">Uncharacterized protein</fullName>
    </submittedName>
</protein>
<name>A0ABR4QI46_9CEST</name>
<dbReference type="EMBL" id="JAKROA010000003">
    <property type="protein sequence ID" value="KAL5109242.1"/>
    <property type="molecule type" value="Genomic_DNA"/>
</dbReference>
<comment type="caution">
    <text evidence="1">The sequence shown here is derived from an EMBL/GenBank/DDBJ whole genome shotgun (WGS) entry which is preliminary data.</text>
</comment>
<keyword evidence="2" id="KW-1185">Reference proteome</keyword>
<evidence type="ECO:0000313" key="2">
    <source>
        <dbReference type="Proteomes" id="UP001651158"/>
    </source>
</evidence>
<organism evidence="1 2">
    <name type="scientific">Taenia crassiceps</name>
    <dbReference type="NCBI Taxonomy" id="6207"/>
    <lineage>
        <taxon>Eukaryota</taxon>
        <taxon>Metazoa</taxon>
        <taxon>Spiralia</taxon>
        <taxon>Lophotrochozoa</taxon>
        <taxon>Platyhelminthes</taxon>
        <taxon>Cestoda</taxon>
        <taxon>Eucestoda</taxon>
        <taxon>Cyclophyllidea</taxon>
        <taxon>Taeniidae</taxon>
        <taxon>Taenia</taxon>
    </lineage>
</organism>
<sequence>MGENMIDDTKPSKVKVCELDAILPGVFAVHRSSKQDDERHSPYQWGIIDKAVGGGSICGTGAWLDWRGQRPYLPSSQCSAVKEKIYAHAISHPLRQAQSLCVRCAEQSRATKGMGRHFKDVRYVLEPETYFLTAQY</sequence>